<feature type="domain" description="Thioredoxin" evidence="14">
    <location>
        <begin position="4"/>
        <end position="158"/>
    </location>
</feature>
<evidence type="ECO:0000256" key="8">
    <source>
        <dbReference type="ARBA" id="ARBA00023284"/>
    </source>
</evidence>
<dbReference type="PROSITE" id="PS51352">
    <property type="entry name" value="THIOREDOXIN_2"/>
    <property type="match status" value="1"/>
</dbReference>
<dbReference type="PANTHER" id="PTHR42801:SF4">
    <property type="entry name" value="AHPC_TSA FAMILY PROTEIN"/>
    <property type="match status" value="1"/>
</dbReference>
<dbReference type="PIRSF" id="PIRSF000239">
    <property type="entry name" value="AHPC"/>
    <property type="match status" value="1"/>
</dbReference>
<dbReference type="Gene3D" id="3.40.30.10">
    <property type="entry name" value="Glutaredoxin"/>
    <property type="match status" value="1"/>
</dbReference>
<organism evidence="15 16">
    <name type="scientific">Sulfidibacter corallicola</name>
    <dbReference type="NCBI Taxonomy" id="2818388"/>
    <lineage>
        <taxon>Bacteria</taxon>
        <taxon>Pseudomonadati</taxon>
        <taxon>Acidobacteriota</taxon>
        <taxon>Holophagae</taxon>
        <taxon>Acanthopleuribacterales</taxon>
        <taxon>Acanthopleuribacteraceae</taxon>
        <taxon>Sulfidibacter</taxon>
    </lineage>
</organism>
<comment type="similarity">
    <text evidence="10">Belongs to the peroxiredoxin family. BCP/PrxQ subfamily.</text>
</comment>
<comment type="function">
    <text evidence="1">Thiol-specific peroxidase that catalyzes the reduction of hydrogen peroxide and organic hydroperoxides to water and alcohols, respectively. Plays a role in cell protection against oxidative stress by detoxifying peroxides and as sensor of hydrogen peroxide-mediated signaling events.</text>
</comment>
<evidence type="ECO:0000256" key="3">
    <source>
        <dbReference type="ARBA" id="ARBA00013017"/>
    </source>
</evidence>
<dbReference type="SUPFAM" id="SSF52833">
    <property type="entry name" value="Thioredoxin-like"/>
    <property type="match status" value="1"/>
</dbReference>
<dbReference type="InterPro" id="IPR000866">
    <property type="entry name" value="AhpC/TSA"/>
</dbReference>
<evidence type="ECO:0000256" key="2">
    <source>
        <dbReference type="ARBA" id="ARBA00011245"/>
    </source>
</evidence>
<evidence type="ECO:0000256" key="5">
    <source>
        <dbReference type="ARBA" id="ARBA00022862"/>
    </source>
</evidence>
<protein>
    <recommendedName>
        <fullName evidence="3">thioredoxin-dependent peroxiredoxin</fullName>
        <ecNumber evidence="3">1.11.1.24</ecNumber>
    </recommendedName>
    <alternativeName>
        <fullName evidence="9">Thioredoxin peroxidase</fullName>
    </alternativeName>
    <alternativeName>
        <fullName evidence="11">Thioredoxin-dependent peroxiredoxin Bcp</fullName>
    </alternativeName>
</protein>
<dbReference type="InterPro" id="IPR050924">
    <property type="entry name" value="Peroxiredoxin_BCP/PrxQ"/>
</dbReference>
<dbReference type="GO" id="GO:0008379">
    <property type="term" value="F:thioredoxin peroxidase activity"/>
    <property type="evidence" value="ECO:0007669"/>
    <property type="project" value="TreeGrafter"/>
</dbReference>
<proteinExistence type="inferred from homology"/>
<keyword evidence="8" id="KW-0676">Redox-active center</keyword>
<feature type="active site" description="Cysteine sulfenic acid (-SOH) intermediate; for peroxidase activity" evidence="13">
    <location>
        <position position="47"/>
    </location>
</feature>
<evidence type="ECO:0000256" key="9">
    <source>
        <dbReference type="ARBA" id="ARBA00032824"/>
    </source>
</evidence>
<dbReference type="FunFam" id="3.40.30.10:FF:000007">
    <property type="entry name" value="Thioredoxin-dependent thiol peroxidase"/>
    <property type="match status" value="1"/>
</dbReference>
<dbReference type="InterPro" id="IPR036249">
    <property type="entry name" value="Thioredoxin-like_sf"/>
</dbReference>
<evidence type="ECO:0000313" key="15">
    <source>
        <dbReference type="EMBL" id="QTD49495.1"/>
    </source>
</evidence>
<dbReference type="RefSeq" id="WP_237379127.1">
    <property type="nucleotide sequence ID" value="NZ_CP071793.1"/>
</dbReference>
<dbReference type="CDD" id="cd03017">
    <property type="entry name" value="PRX_BCP"/>
    <property type="match status" value="1"/>
</dbReference>
<evidence type="ECO:0000256" key="6">
    <source>
        <dbReference type="ARBA" id="ARBA00023002"/>
    </source>
</evidence>
<dbReference type="EC" id="1.11.1.24" evidence="3"/>
<dbReference type="GO" id="GO:0034599">
    <property type="term" value="P:cellular response to oxidative stress"/>
    <property type="evidence" value="ECO:0007669"/>
    <property type="project" value="TreeGrafter"/>
</dbReference>
<reference evidence="15" key="1">
    <citation type="submission" date="2021-03" db="EMBL/GenBank/DDBJ databases">
        <title>Acanthopleuribacteraceae sp. M133.</title>
        <authorList>
            <person name="Wang G."/>
        </authorList>
    </citation>
    <scope>NUCLEOTIDE SEQUENCE</scope>
    <source>
        <strain evidence="15">M133</strain>
    </source>
</reference>
<dbReference type="PANTHER" id="PTHR42801">
    <property type="entry name" value="THIOREDOXIN-DEPENDENT PEROXIDE REDUCTASE"/>
    <property type="match status" value="1"/>
</dbReference>
<keyword evidence="5" id="KW-0049">Antioxidant</keyword>
<dbReference type="EMBL" id="CP071793">
    <property type="protein sequence ID" value="QTD49495.1"/>
    <property type="molecule type" value="Genomic_DNA"/>
</dbReference>
<evidence type="ECO:0000259" key="14">
    <source>
        <dbReference type="PROSITE" id="PS51352"/>
    </source>
</evidence>
<evidence type="ECO:0000256" key="7">
    <source>
        <dbReference type="ARBA" id="ARBA00023157"/>
    </source>
</evidence>
<comment type="subunit">
    <text evidence="2">Monomer.</text>
</comment>
<dbReference type="AlphaFoldDB" id="A0A8A4TSH2"/>
<dbReference type="InterPro" id="IPR024706">
    <property type="entry name" value="Peroxiredoxin_AhpC-typ"/>
</dbReference>
<evidence type="ECO:0000256" key="1">
    <source>
        <dbReference type="ARBA" id="ARBA00003330"/>
    </source>
</evidence>
<sequence>MNEPLIGTQLPELQLSHSQGGTLNLPQDLKGKWTVLYFYPKDDTPGCTKQACSYRDSIEDFSKADITVYGVSMDDLDSHAAFRDKFQLNFPLIADTGGELSTALGVYGDQEWAGKVFKGLSRDSFVIDPEGIIRKIWRKVNPTTTMASTYEAVQELKQASAAS</sequence>
<keyword evidence="7" id="KW-1015">Disulfide bond</keyword>
<dbReference type="Proteomes" id="UP000663929">
    <property type="component" value="Chromosome"/>
</dbReference>
<evidence type="ECO:0000256" key="10">
    <source>
        <dbReference type="ARBA" id="ARBA00038489"/>
    </source>
</evidence>
<evidence type="ECO:0000256" key="13">
    <source>
        <dbReference type="PIRSR" id="PIRSR000239-1"/>
    </source>
</evidence>
<evidence type="ECO:0000256" key="12">
    <source>
        <dbReference type="ARBA" id="ARBA00049091"/>
    </source>
</evidence>
<dbReference type="InterPro" id="IPR013766">
    <property type="entry name" value="Thioredoxin_domain"/>
</dbReference>
<comment type="catalytic activity">
    <reaction evidence="12">
        <text>a hydroperoxide + [thioredoxin]-dithiol = an alcohol + [thioredoxin]-disulfide + H2O</text>
        <dbReference type="Rhea" id="RHEA:62620"/>
        <dbReference type="Rhea" id="RHEA-COMP:10698"/>
        <dbReference type="Rhea" id="RHEA-COMP:10700"/>
        <dbReference type="ChEBI" id="CHEBI:15377"/>
        <dbReference type="ChEBI" id="CHEBI:29950"/>
        <dbReference type="ChEBI" id="CHEBI:30879"/>
        <dbReference type="ChEBI" id="CHEBI:35924"/>
        <dbReference type="ChEBI" id="CHEBI:50058"/>
        <dbReference type="EC" id="1.11.1.24"/>
    </reaction>
</comment>
<dbReference type="GO" id="GO:0045454">
    <property type="term" value="P:cell redox homeostasis"/>
    <property type="evidence" value="ECO:0007669"/>
    <property type="project" value="TreeGrafter"/>
</dbReference>
<dbReference type="Pfam" id="PF00578">
    <property type="entry name" value="AhpC-TSA"/>
    <property type="match status" value="1"/>
</dbReference>
<evidence type="ECO:0000313" key="16">
    <source>
        <dbReference type="Proteomes" id="UP000663929"/>
    </source>
</evidence>
<dbReference type="KEGG" id="scor:J3U87_28245"/>
<name>A0A8A4TSH2_SULCO</name>
<keyword evidence="16" id="KW-1185">Reference proteome</keyword>
<evidence type="ECO:0000256" key="11">
    <source>
        <dbReference type="ARBA" id="ARBA00042639"/>
    </source>
</evidence>
<dbReference type="GO" id="GO:0005737">
    <property type="term" value="C:cytoplasm"/>
    <property type="evidence" value="ECO:0007669"/>
    <property type="project" value="TreeGrafter"/>
</dbReference>
<accession>A0A8A4TSH2</accession>
<evidence type="ECO:0000256" key="4">
    <source>
        <dbReference type="ARBA" id="ARBA00022559"/>
    </source>
</evidence>
<keyword evidence="6" id="KW-0560">Oxidoreductase</keyword>
<keyword evidence="4" id="KW-0575">Peroxidase</keyword>
<gene>
    <name evidence="15" type="ORF">J3U87_28245</name>
</gene>